<dbReference type="EMBL" id="RQTK01001158">
    <property type="protein sequence ID" value="RUS71796.1"/>
    <property type="molecule type" value="Genomic_DNA"/>
</dbReference>
<accession>A0A433SRB8</accession>
<sequence>NSVDETNCSHKEQEGHEEVRVAIKLELSWLREQNRADKLAFGSGPTCSQHNSLHLLVAIETCLDHMSPAEEHMARVVLEIKVWLLDIWIQTPGHTAWVWQGRLGDWNTLT</sequence>
<organism evidence="1 2">
    <name type="scientific">Elysia chlorotica</name>
    <name type="common">Eastern emerald elysia</name>
    <name type="synonym">Sea slug</name>
    <dbReference type="NCBI Taxonomy" id="188477"/>
    <lineage>
        <taxon>Eukaryota</taxon>
        <taxon>Metazoa</taxon>
        <taxon>Spiralia</taxon>
        <taxon>Lophotrochozoa</taxon>
        <taxon>Mollusca</taxon>
        <taxon>Gastropoda</taxon>
        <taxon>Heterobranchia</taxon>
        <taxon>Euthyneura</taxon>
        <taxon>Panpulmonata</taxon>
        <taxon>Sacoglossa</taxon>
        <taxon>Placobranchoidea</taxon>
        <taxon>Plakobranchidae</taxon>
        <taxon>Elysia</taxon>
    </lineage>
</organism>
<dbReference type="Proteomes" id="UP000271974">
    <property type="component" value="Unassembled WGS sequence"/>
</dbReference>
<proteinExistence type="predicted"/>
<gene>
    <name evidence="1" type="ORF">EGW08_020449</name>
</gene>
<dbReference type="AlphaFoldDB" id="A0A433SRB8"/>
<feature type="non-terminal residue" evidence="1">
    <location>
        <position position="1"/>
    </location>
</feature>
<evidence type="ECO:0000313" key="1">
    <source>
        <dbReference type="EMBL" id="RUS71796.1"/>
    </source>
</evidence>
<keyword evidence="2" id="KW-1185">Reference proteome</keyword>
<name>A0A433SRB8_ELYCH</name>
<evidence type="ECO:0000313" key="2">
    <source>
        <dbReference type="Proteomes" id="UP000271974"/>
    </source>
</evidence>
<protein>
    <submittedName>
        <fullName evidence="1">Uncharacterized protein</fullName>
    </submittedName>
</protein>
<comment type="caution">
    <text evidence="1">The sequence shown here is derived from an EMBL/GenBank/DDBJ whole genome shotgun (WGS) entry which is preliminary data.</text>
</comment>
<reference evidence="1 2" key="1">
    <citation type="submission" date="2019-01" db="EMBL/GenBank/DDBJ databases">
        <title>A draft genome assembly of the solar-powered sea slug Elysia chlorotica.</title>
        <authorList>
            <person name="Cai H."/>
            <person name="Li Q."/>
            <person name="Fang X."/>
            <person name="Li J."/>
            <person name="Curtis N.E."/>
            <person name="Altenburger A."/>
            <person name="Shibata T."/>
            <person name="Feng M."/>
            <person name="Maeda T."/>
            <person name="Schwartz J.A."/>
            <person name="Shigenobu S."/>
            <person name="Lundholm N."/>
            <person name="Nishiyama T."/>
            <person name="Yang H."/>
            <person name="Hasebe M."/>
            <person name="Li S."/>
            <person name="Pierce S.K."/>
            <person name="Wang J."/>
        </authorList>
    </citation>
    <scope>NUCLEOTIDE SEQUENCE [LARGE SCALE GENOMIC DNA]</scope>
    <source>
        <strain evidence="1">EC2010</strain>
        <tissue evidence="1">Whole organism of an adult</tissue>
    </source>
</reference>